<dbReference type="InterPro" id="IPR050807">
    <property type="entry name" value="TransReg_Diox_bact_type"/>
</dbReference>
<dbReference type="Gene3D" id="1.10.260.40">
    <property type="entry name" value="lambda repressor-like DNA-binding domains"/>
    <property type="match status" value="1"/>
</dbReference>
<dbReference type="RefSeq" id="WP_207669054.1">
    <property type="nucleotide sequence ID" value="NZ_JANKAQ010000001.1"/>
</dbReference>
<dbReference type="GO" id="GO:0003700">
    <property type="term" value="F:DNA-binding transcription factor activity"/>
    <property type="evidence" value="ECO:0007669"/>
    <property type="project" value="TreeGrafter"/>
</dbReference>
<dbReference type="GO" id="GO:0005829">
    <property type="term" value="C:cytosol"/>
    <property type="evidence" value="ECO:0007669"/>
    <property type="project" value="TreeGrafter"/>
</dbReference>
<keyword evidence="4" id="KW-1185">Reference proteome</keyword>
<dbReference type="AlphaFoldDB" id="A0A4R2LEB7"/>
<dbReference type="PANTHER" id="PTHR46797:SF1">
    <property type="entry name" value="METHYLPHOSPHONATE SYNTHASE"/>
    <property type="match status" value="1"/>
</dbReference>
<gene>
    <name evidence="3" type="ORF">EV212_102114</name>
</gene>
<dbReference type="PROSITE" id="PS50943">
    <property type="entry name" value="HTH_CROC1"/>
    <property type="match status" value="1"/>
</dbReference>
<dbReference type="PANTHER" id="PTHR46797">
    <property type="entry name" value="HTH-TYPE TRANSCRIPTIONAL REGULATOR"/>
    <property type="match status" value="1"/>
</dbReference>
<dbReference type="SMART" id="SM00530">
    <property type="entry name" value="HTH_XRE"/>
    <property type="match status" value="1"/>
</dbReference>
<accession>A0A4R2LEB7</accession>
<protein>
    <submittedName>
        <fullName evidence="3">DNA-binding XRE family transcriptional regulator</fullName>
    </submittedName>
</protein>
<evidence type="ECO:0000259" key="2">
    <source>
        <dbReference type="PROSITE" id="PS50943"/>
    </source>
</evidence>
<dbReference type="GO" id="GO:0003677">
    <property type="term" value="F:DNA binding"/>
    <property type="evidence" value="ECO:0007669"/>
    <property type="project" value="UniProtKB-KW"/>
</dbReference>
<evidence type="ECO:0000256" key="1">
    <source>
        <dbReference type="ARBA" id="ARBA00023125"/>
    </source>
</evidence>
<dbReference type="InterPro" id="IPR010982">
    <property type="entry name" value="Lambda_DNA-bd_dom_sf"/>
</dbReference>
<name>A0A4R2LEB7_9FIRM</name>
<dbReference type="CDD" id="cd00093">
    <property type="entry name" value="HTH_XRE"/>
    <property type="match status" value="1"/>
</dbReference>
<comment type="caution">
    <text evidence="3">The sequence shown here is derived from an EMBL/GenBank/DDBJ whole genome shotgun (WGS) entry which is preliminary data.</text>
</comment>
<sequence>MQTSERIKQARKKAGLTQKKLAEILGTSQQNLAQYENGKRKPKIETLKKIASALGVEIEDLAEWNDIPEIANKVYASELIGLKRNISEERYCFSPEDINDLKAKIDNYISLGNEIENVNERRKYFGDVTEILGRELFEHLIDSQPYGSLLDIIDFLSYYLVFTDSKQGQLMELVMDLYENKYLHRTYWENLNKDE</sequence>
<evidence type="ECO:0000313" key="4">
    <source>
        <dbReference type="Proteomes" id="UP000295711"/>
    </source>
</evidence>
<proteinExistence type="predicted"/>
<dbReference type="Pfam" id="PF01381">
    <property type="entry name" value="HTH_3"/>
    <property type="match status" value="1"/>
</dbReference>
<reference evidence="3 4" key="1">
    <citation type="submission" date="2019-03" db="EMBL/GenBank/DDBJ databases">
        <title>Genomic Encyclopedia of Type Strains, Phase IV (KMG-IV): sequencing the most valuable type-strain genomes for metagenomic binning, comparative biology and taxonomic classification.</title>
        <authorList>
            <person name="Goeker M."/>
        </authorList>
    </citation>
    <scope>NUCLEOTIDE SEQUENCE [LARGE SCALE GENOMIC DNA]</scope>
    <source>
        <strain evidence="3 4">DSM 28559</strain>
    </source>
</reference>
<evidence type="ECO:0000313" key="3">
    <source>
        <dbReference type="EMBL" id="TCO85799.1"/>
    </source>
</evidence>
<dbReference type="InterPro" id="IPR001387">
    <property type="entry name" value="Cro/C1-type_HTH"/>
</dbReference>
<feature type="domain" description="HTH cro/C1-type" evidence="2">
    <location>
        <begin position="7"/>
        <end position="61"/>
    </location>
</feature>
<organism evidence="3 4">
    <name type="scientific">Frisingicoccus caecimuris</name>
    <dbReference type="NCBI Taxonomy" id="1796636"/>
    <lineage>
        <taxon>Bacteria</taxon>
        <taxon>Bacillati</taxon>
        <taxon>Bacillota</taxon>
        <taxon>Clostridia</taxon>
        <taxon>Lachnospirales</taxon>
        <taxon>Lachnospiraceae</taxon>
        <taxon>Frisingicoccus</taxon>
    </lineage>
</organism>
<dbReference type="Proteomes" id="UP000295711">
    <property type="component" value="Unassembled WGS sequence"/>
</dbReference>
<dbReference type="SUPFAM" id="SSF47413">
    <property type="entry name" value="lambda repressor-like DNA-binding domains"/>
    <property type="match status" value="1"/>
</dbReference>
<dbReference type="EMBL" id="SLXA01000002">
    <property type="protein sequence ID" value="TCO85799.1"/>
    <property type="molecule type" value="Genomic_DNA"/>
</dbReference>
<keyword evidence="1 3" id="KW-0238">DNA-binding</keyword>